<sequence length="322" mass="34842">MKNCIIGAWRMSQSAINHAGLMLQNGESIAAAMQRAMTEMESDPTIYFAGLGALPNRDGIVQLDAAFMDGDTLGFGAVTNVTDLKHPFQYAQLLSDRVTDSVRTGESVLDYAKQRGAQIENILTDNAKTIWQKCLNRNINKSDVRHFGSAAFLGVDKEGTIAAGLSGADWFMKRSGVVSHVPMLGAGCYADSSIGAAVAVGSGDDIMKGCLSYEVVRLLSTGISVQQACETALRDHYEKLNDLDKRSGAMSIIAMDRLGRFGCSTIEKEGFMFVVSEGGALPVIYVCTNQGFASDVQPVTQKYLDSYDRNFDAYLSNLYQNS</sequence>
<evidence type="ECO:0000313" key="2">
    <source>
        <dbReference type="Proteomes" id="UP001589758"/>
    </source>
</evidence>
<dbReference type="RefSeq" id="WP_385876236.1">
    <property type="nucleotide sequence ID" value="NZ_JBHLXE010000033.1"/>
</dbReference>
<dbReference type="PANTHER" id="PTHR10188">
    <property type="entry name" value="L-ASPARAGINASE"/>
    <property type="match status" value="1"/>
</dbReference>
<dbReference type="Pfam" id="PF01112">
    <property type="entry name" value="Asparaginase_2"/>
    <property type="match status" value="1"/>
</dbReference>
<reference evidence="1 2" key="1">
    <citation type="submission" date="2024-09" db="EMBL/GenBank/DDBJ databases">
        <authorList>
            <person name="Sun Q."/>
            <person name="Mori K."/>
        </authorList>
    </citation>
    <scope>NUCLEOTIDE SEQUENCE [LARGE SCALE GENOMIC DNA]</scope>
    <source>
        <strain evidence="1 2">CCM 8545</strain>
    </source>
</reference>
<keyword evidence="2" id="KW-1185">Reference proteome</keyword>
<evidence type="ECO:0000313" key="1">
    <source>
        <dbReference type="EMBL" id="MFC0179146.1"/>
    </source>
</evidence>
<dbReference type="PANTHER" id="PTHR10188:SF6">
    <property type="entry name" value="N(4)-(BETA-N-ACETYLGLUCOSAMINYL)-L-ASPARAGINASE"/>
    <property type="match status" value="1"/>
</dbReference>
<dbReference type="InterPro" id="IPR000246">
    <property type="entry name" value="Peptidase_T2"/>
</dbReference>
<accession>A0ABV6CA80</accession>
<protein>
    <submittedName>
        <fullName evidence="1">Isoaspartyl peptidase/L-asparaginase</fullName>
    </submittedName>
</protein>
<gene>
    <name evidence="1" type="ORF">ACFFIT_03375</name>
</gene>
<dbReference type="Proteomes" id="UP001589758">
    <property type="component" value="Unassembled WGS sequence"/>
</dbReference>
<dbReference type="EMBL" id="JBHLXE010000033">
    <property type="protein sequence ID" value="MFC0179146.1"/>
    <property type="molecule type" value="Genomic_DNA"/>
</dbReference>
<organism evidence="1 2">
    <name type="scientific">Thorsellia kenyensis</name>
    <dbReference type="NCBI Taxonomy" id="1549888"/>
    <lineage>
        <taxon>Bacteria</taxon>
        <taxon>Pseudomonadati</taxon>
        <taxon>Pseudomonadota</taxon>
        <taxon>Gammaproteobacteria</taxon>
        <taxon>Enterobacterales</taxon>
        <taxon>Thorselliaceae</taxon>
        <taxon>Thorsellia</taxon>
    </lineage>
</organism>
<comment type="caution">
    <text evidence="1">The sequence shown here is derived from an EMBL/GenBank/DDBJ whole genome shotgun (WGS) entry which is preliminary data.</text>
</comment>
<proteinExistence type="predicted"/>
<dbReference type="Gene3D" id="3.60.20.30">
    <property type="entry name" value="(Glycosyl)asparaginase"/>
    <property type="match status" value="1"/>
</dbReference>
<name>A0ABV6CA80_9GAMM</name>
<dbReference type="InterPro" id="IPR029055">
    <property type="entry name" value="Ntn_hydrolases_N"/>
</dbReference>
<dbReference type="SUPFAM" id="SSF56235">
    <property type="entry name" value="N-terminal nucleophile aminohydrolases (Ntn hydrolases)"/>
    <property type="match status" value="1"/>
</dbReference>